<feature type="transmembrane region" description="Helical" evidence="1">
    <location>
        <begin position="166"/>
        <end position="187"/>
    </location>
</feature>
<dbReference type="Pfam" id="PF20152">
    <property type="entry name" value="DUF6534"/>
    <property type="match status" value="1"/>
</dbReference>
<protein>
    <recommendedName>
        <fullName evidence="2">DUF6534 domain-containing protein</fullName>
    </recommendedName>
</protein>
<evidence type="ECO:0000256" key="1">
    <source>
        <dbReference type="SAM" id="Phobius"/>
    </source>
</evidence>
<feature type="transmembrane region" description="Helical" evidence="1">
    <location>
        <begin position="101"/>
        <end position="121"/>
    </location>
</feature>
<feature type="transmembrane region" description="Helical" evidence="1">
    <location>
        <begin position="45"/>
        <end position="69"/>
    </location>
</feature>
<feature type="transmembrane region" description="Helical" evidence="1">
    <location>
        <begin position="207"/>
        <end position="229"/>
    </location>
</feature>
<feature type="domain" description="DUF6534" evidence="2">
    <location>
        <begin position="173"/>
        <end position="226"/>
    </location>
</feature>
<feature type="transmembrane region" description="Helical" evidence="1">
    <location>
        <begin position="12"/>
        <end position="33"/>
    </location>
</feature>
<evidence type="ECO:0000313" key="3">
    <source>
        <dbReference type="EMBL" id="KAF9812418.1"/>
    </source>
</evidence>
<evidence type="ECO:0000259" key="2">
    <source>
        <dbReference type="Pfam" id="PF20152"/>
    </source>
</evidence>
<reference evidence="3" key="2">
    <citation type="journal article" name="Front. Microbiol.">
        <title>Degradative Capacity of Two Strains of Rhodonia placenta: From Phenotype to Genotype.</title>
        <authorList>
            <person name="Kolle M."/>
            <person name="Horta M.A.C."/>
            <person name="Nowrousian M."/>
            <person name="Ohm R.A."/>
            <person name="Benz J.P."/>
            <person name="Pilgard A."/>
        </authorList>
    </citation>
    <scope>NUCLEOTIDE SEQUENCE</scope>
    <source>
        <strain evidence="3">FPRL280</strain>
    </source>
</reference>
<dbReference type="EMBL" id="JADOXO010000133">
    <property type="protein sequence ID" value="KAF9812418.1"/>
    <property type="molecule type" value="Genomic_DNA"/>
</dbReference>
<keyword evidence="1" id="KW-0472">Membrane</keyword>
<name>A0A8H7P0E2_9APHY</name>
<feature type="transmembrane region" description="Helical" evidence="1">
    <location>
        <begin position="133"/>
        <end position="154"/>
    </location>
</feature>
<keyword evidence="1" id="KW-0812">Transmembrane</keyword>
<reference evidence="3" key="1">
    <citation type="submission" date="2020-11" db="EMBL/GenBank/DDBJ databases">
        <authorList>
            <person name="Koelle M."/>
            <person name="Horta M.A.C."/>
            <person name="Nowrousian M."/>
            <person name="Ohm R.A."/>
            <person name="Benz P."/>
            <person name="Pilgard A."/>
        </authorList>
    </citation>
    <scope>NUCLEOTIDE SEQUENCE</scope>
    <source>
        <strain evidence="3">FPRL280</strain>
    </source>
</reference>
<sequence length="360" mass="39824">MAGIEETFGALLVGVFIAAIFFGMTNLQVYIYFQTYAKDRTWIKAAVCYLWIIDALCVAFSFHMMYYYLVVRYSKPFVLDSVVWSYTHTYVEMTGSGHLEYYYGLFGPSTVLVLAGCGEVVSPSNREHGPLNLRLILAATIELIHPSSSALMASPNALLSHGWISYFPLSVWTCTDAVIAASLCYMLHGMRTGYHSTDSLLSKLMLYAINTGVSTTLLSLSAIIIVRILQPADTPTLLIMHGKGENTHRHVHHGRYRTSPDKELNARQSLREEADRLNEGIDIPSLPPIRSGSFSRRKSTVLPIIGADERMGALRIDLSGSGELAPNYAHILYILVDGGVTLWHNVADGRTEAQQGLVKA</sequence>
<comment type="caution">
    <text evidence="3">The sequence shown here is derived from an EMBL/GenBank/DDBJ whole genome shotgun (WGS) entry which is preliminary data.</text>
</comment>
<dbReference type="AlphaFoldDB" id="A0A8H7P0E2"/>
<gene>
    <name evidence="3" type="ORF">IEO21_06221</name>
</gene>
<evidence type="ECO:0000313" key="4">
    <source>
        <dbReference type="Proteomes" id="UP000639403"/>
    </source>
</evidence>
<accession>A0A8H7P0E2</accession>
<keyword evidence="1" id="KW-1133">Transmembrane helix</keyword>
<dbReference type="InterPro" id="IPR045339">
    <property type="entry name" value="DUF6534"/>
</dbReference>
<dbReference type="PANTHER" id="PTHR40465:SF1">
    <property type="entry name" value="DUF6534 DOMAIN-CONTAINING PROTEIN"/>
    <property type="match status" value="1"/>
</dbReference>
<proteinExistence type="predicted"/>
<dbReference type="Proteomes" id="UP000639403">
    <property type="component" value="Unassembled WGS sequence"/>
</dbReference>
<dbReference type="PANTHER" id="PTHR40465">
    <property type="entry name" value="CHROMOSOME 1, WHOLE GENOME SHOTGUN SEQUENCE"/>
    <property type="match status" value="1"/>
</dbReference>
<organism evidence="3 4">
    <name type="scientific">Rhodonia placenta</name>
    <dbReference type="NCBI Taxonomy" id="104341"/>
    <lineage>
        <taxon>Eukaryota</taxon>
        <taxon>Fungi</taxon>
        <taxon>Dikarya</taxon>
        <taxon>Basidiomycota</taxon>
        <taxon>Agaricomycotina</taxon>
        <taxon>Agaricomycetes</taxon>
        <taxon>Polyporales</taxon>
        <taxon>Adustoporiaceae</taxon>
        <taxon>Rhodonia</taxon>
    </lineage>
</organism>